<organism evidence="2 3">
    <name type="scientific">Pteropus alecto</name>
    <name type="common">Black flying fox</name>
    <dbReference type="NCBI Taxonomy" id="9402"/>
    <lineage>
        <taxon>Eukaryota</taxon>
        <taxon>Metazoa</taxon>
        <taxon>Chordata</taxon>
        <taxon>Craniata</taxon>
        <taxon>Vertebrata</taxon>
        <taxon>Euteleostomi</taxon>
        <taxon>Mammalia</taxon>
        <taxon>Eutheria</taxon>
        <taxon>Laurasiatheria</taxon>
        <taxon>Chiroptera</taxon>
        <taxon>Yinpterochiroptera</taxon>
        <taxon>Pteropodoidea</taxon>
        <taxon>Pteropodidae</taxon>
        <taxon>Pteropodinae</taxon>
        <taxon>Pteropus</taxon>
    </lineage>
</organism>
<accession>L5JZ80</accession>
<reference evidence="3" key="1">
    <citation type="journal article" date="2013" name="Science">
        <title>Comparative analysis of bat genomes provides insight into the evolution of flight and immunity.</title>
        <authorList>
            <person name="Zhang G."/>
            <person name="Cowled C."/>
            <person name="Shi Z."/>
            <person name="Huang Z."/>
            <person name="Bishop-Lilly K.A."/>
            <person name="Fang X."/>
            <person name="Wynne J.W."/>
            <person name="Xiong Z."/>
            <person name="Baker M.L."/>
            <person name="Zhao W."/>
            <person name="Tachedjian M."/>
            <person name="Zhu Y."/>
            <person name="Zhou P."/>
            <person name="Jiang X."/>
            <person name="Ng J."/>
            <person name="Yang L."/>
            <person name="Wu L."/>
            <person name="Xiao J."/>
            <person name="Feng Y."/>
            <person name="Chen Y."/>
            <person name="Sun X."/>
            <person name="Zhang Y."/>
            <person name="Marsh G.A."/>
            <person name="Crameri G."/>
            <person name="Broder C.C."/>
            <person name="Frey K.G."/>
            <person name="Wang L.F."/>
            <person name="Wang J."/>
        </authorList>
    </citation>
    <scope>NUCLEOTIDE SEQUENCE [LARGE SCALE GENOMIC DNA]</scope>
</reference>
<dbReference type="Proteomes" id="UP000010552">
    <property type="component" value="Unassembled WGS sequence"/>
</dbReference>
<evidence type="ECO:0000313" key="2">
    <source>
        <dbReference type="EMBL" id="ELK04367.1"/>
    </source>
</evidence>
<dbReference type="InParanoid" id="L5JZ80"/>
<sequence>MASLRSPSAHPATLRATSVSGPGHCKGAGGEGTSSPPAPGSSWTDTSRWVESQRPSSATAQAPTGGPGAPHCHGSLSCCPHPRPLPAQAVQGTEKRQL</sequence>
<proteinExistence type="predicted"/>
<evidence type="ECO:0000256" key="1">
    <source>
        <dbReference type="SAM" id="MobiDB-lite"/>
    </source>
</evidence>
<name>L5JZ80_PTEAL</name>
<keyword evidence="3" id="KW-1185">Reference proteome</keyword>
<evidence type="ECO:0000313" key="3">
    <source>
        <dbReference type="Proteomes" id="UP000010552"/>
    </source>
</evidence>
<dbReference type="AlphaFoldDB" id="L5JZ80"/>
<feature type="compositionally biased region" description="Polar residues" evidence="1">
    <location>
        <begin position="41"/>
        <end position="57"/>
    </location>
</feature>
<dbReference type="EMBL" id="KB031072">
    <property type="protein sequence ID" value="ELK04367.1"/>
    <property type="molecule type" value="Genomic_DNA"/>
</dbReference>
<protein>
    <submittedName>
        <fullName evidence="2">Uncharacterized protein</fullName>
    </submittedName>
</protein>
<feature type="region of interest" description="Disordered" evidence="1">
    <location>
        <begin position="1"/>
        <end position="98"/>
    </location>
</feature>
<gene>
    <name evidence="2" type="ORF">PAL_GLEAN10024659</name>
</gene>